<evidence type="ECO:0008006" key="5">
    <source>
        <dbReference type="Google" id="ProtNLM"/>
    </source>
</evidence>
<dbReference type="Pfam" id="PF09724">
    <property type="entry name" value="Dcc1"/>
    <property type="match status" value="1"/>
</dbReference>
<sequence length="346" mass="37788">MSIREDSGVPFEICHEQQHLRLLELPPALLEQIAFNHLSNLTLKSIVPSSSSQTPANAVLCTDNQTYQVRQVHSSNSVYVLKPCETSLGYDSMPTEGLSAIAQCTTTLELIPAPSSATIFLKQTLPVYSGLESCTQSSTASTPLGKRNKRAVFEDAPFSLGEFEKACEDLCVFEVDGQAWLPTVSALANLWKSTMSGAKMRDVNLGESFSIATLCGIVEEDGHPIALLKAMIDRLSSNNSDLVDDDIALSKEKAVRWVGLVLLQSYPPSAEGILLSEFLENWQNQVQEDWRAHASLDALKGNYSQPGNGRIIFDESEGSAIISSIPAGSGGNNARKWHERFKNARR</sequence>
<evidence type="ECO:0000256" key="2">
    <source>
        <dbReference type="ARBA" id="ARBA00022705"/>
    </source>
</evidence>
<protein>
    <recommendedName>
        <fullName evidence="5">Sister chromatid cohesion protein Dcc1</fullName>
    </recommendedName>
</protein>
<comment type="caution">
    <text evidence="3">The sequence shown here is derived from an EMBL/GenBank/DDBJ whole genome shotgun (WGS) entry which is preliminary data.</text>
</comment>
<dbReference type="EMBL" id="JBEFKJ010000009">
    <property type="protein sequence ID" value="KAL2044402.1"/>
    <property type="molecule type" value="Genomic_DNA"/>
</dbReference>
<evidence type="ECO:0000313" key="3">
    <source>
        <dbReference type="EMBL" id="KAL2044402.1"/>
    </source>
</evidence>
<proteinExistence type="inferred from homology"/>
<keyword evidence="4" id="KW-1185">Reference proteome</keyword>
<keyword evidence="2" id="KW-0235">DNA replication</keyword>
<organism evidence="3 4">
    <name type="scientific">Stereocaulon virgatum</name>
    <dbReference type="NCBI Taxonomy" id="373712"/>
    <lineage>
        <taxon>Eukaryota</taxon>
        <taxon>Fungi</taxon>
        <taxon>Dikarya</taxon>
        <taxon>Ascomycota</taxon>
        <taxon>Pezizomycotina</taxon>
        <taxon>Lecanoromycetes</taxon>
        <taxon>OSLEUM clade</taxon>
        <taxon>Lecanoromycetidae</taxon>
        <taxon>Lecanorales</taxon>
        <taxon>Lecanorineae</taxon>
        <taxon>Stereocaulaceae</taxon>
        <taxon>Stereocaulon</taxon>
    </lineage>
</organism>
<evidence type="ECO:0000256" key="1">
    <source>
        <dbReference type="ARBA" id="ARBA00007017"/>
    </source>
</evidence>
<dbReference type="PANTHER" id="PTHR13395">
    <property type="entry name" value="SISTER CHROMATID COHESION PROTEIN DCC1-RELATED"/>
    <property type="match status" value="1"/>
</dbReference>
<dbReference type="InterPro" id="IPR019128">
    <property type="entry name" value="Dcc1"/>
</dbReference>
<name>A0ABR4AID4_9LECA</name>
<dbReference type="Proteomes" id="UP001590950">
    <property type="component" value="Unassembled WGS sequence"/>
</dbReference>
<comment type="similarity">
    <text evidence="1">Belongs to the DCC1 family.</text>
</comment>
<accession>A0ABR4AID4</accession>
<evidence type="ECO:0000313" key="4">
    <source>
        <dbReference type="Proteomes" id="UP001590950"/>
    </source>
</evidence>
<dbReference type="PANTHER" id="PTHR13395:SF6">
    <property type="entry name" value="SISTER CHROMATID COHESION PROTEIN DCC1"/>
    <property type="match status" value="1"/>
</dbReference>
<reference evidence="3 4" key="1">
    <citation type="submission" date="2024-09" db="EMBL/GenBank/DDBJ databases">
        <title>Rethinking Asexuality: The Enigmatic Case of Functional Sexual Genes in Lepraria (Stereocaulaceae).</title>
        <authorList>
            <person name="Doellman M."/>
            <person name="Sun Y."/>
            <person name="Barcenas-Pena A."/>
            <person name="Lumbsch H.T."/>
            <person name="Grewe F."/>
        </authorList>
    </citation>
    <scope>NUCLEOTIDE SEQUENCE [LARGE SCALE GENOMIC DNA]</scope>
    <source>
        <strain evidence="3 4">Mercado 3170</strain>
    </source>
</reference>
<gene>
    <name evidence="3" type="ORF">N7G274_003107</name>
</gene>